<name>A0A9P0C726_CHRIL</name>
<dbReference type="Proteomes" id="UP001154114">
    <property type="component" value="Chromosome 8"/>
</dbReference>
<keyword evidence="2" id="KW-1185">Reference proteome</keyword>
<dbReference type="AlphaFoldDB" id="A0A9P0C726"/>
<organism evidence="1 2">
    <name type="scientific">Chrysodeixis includens</name>
    <name type="common">Soybean looper</name>
    <name type="synonym">Pseudoplusia includens</name>
    <dbReference type="NCBI Taxonomy" id="689277"/>
    <lineage>
        <taxon>Eukaryota</taxon>
        <taxon>Metazoa</taxon>
        <taxon>Ecdysozoa</taxon>
        <taxon>Arthropoda</taxon>
        <taxon>Hexapoda</taxon>
        <taxon>Insecta</taxon>
        <taxon>Pterygota</taxon>
        <taxon>Neoptera</taxon>
        <taxon>Endopterygota</taxon>
        <taxon>Lepidoptera</taxon>
        <taxon>Glossata</taxon>
        <taxon>Ditrysia</taxon>
        <taxon>Noctuoidea</taxon>
        <taxon>Noctuidae</taxon>
        <taxon>Plusiinae</taxon>
        <taxon>Chrysodeixis</taxon>
    </lineage>
</organism>
<dbReference type="GO" id="GO:0043022">
    <property type="term" value="F:ribosome binding"/>
    <property type="evidence" value="ECO:0007669"/>
    <property type="project" value="TreeGrafter"/>
</dbReference>
<dbReference type="GO" id="GO:0032979">
    <property type="term" value="P:protein insertion into mitochondrial inner membrane from matrix"/>
    <property type="evidence" value="ECO:0007669"/>
    <property type="project" value="TreeGrafter"/>
</dbReference>
<dbReference type="PANTHER" id="PTHR13333:SF5">
    <property type="entry name" value="M-AAA PROTEASE-INTERACTING PROTEIN 1, MITOCHONDRIAL"/>
    <property type="match status" value="1"/>
</dbReference>
<evidence type="ECO:0000313" key="1">
    <source>
        <dbReference type="EMBL" id="CAH0627200.1"/>
    </source>
</evidence>
<accession>A0A9P0C726</accession>
<gene>
    <name evidence="1" type="ORF">CINC_LOCUS12614</name>
</gene>
<proteinExistence type="predicted"/>
<evidence type="ECO:0000313" key="2">
    <source>
        <dbReference type="Proteomes" id="UP001154114"/>
    </source>
</evidence>
<dbReference type="PANTHER" id="PTHR13333">
    <property type="entry name" value="M-AAA PROTEASE-INTERACTING PROTEIN 1, MITOCHONDRIAL"/>
    <property type="match status" value="1"/>
</dbReference>
<dbReference type="GO" id="GO:0005743">
    <property type="term" value="C:mitochondrial inner membrane"/>
    <property type="evidence" value="ECO:0007669"/>
    <property type="project" value="TreeGrafter"/>
</dbReference>
<reference evidence="1" key="1">
    <citation type="submission" date="2021-12" db="EMBL/GenBank/DDBJ databases">
        <authorList>
            <person name="King R."/>
        </authorList>
    </citation>
    <scope>NUCLEOTIDE SEQUENCE</scope>
</reference>
<dbReference type="EMBL" id="LR824011">
    <property type="protein sequence ID" value="CAH0627200.1"/>
    <property type="molecule type" value="Genomic_DNA"/>
</dbReference>
<protein>
    <recommendedName>
        <fullName evidence="3">M-AAA protease-interacting protein 1, mitochondrial</fullName>
    </recommendedName>
</protein>
<dbReference type="OrthoDB" id="6361925at2759"/>
<evidence type="ECO:0008006" key="3">
    <source>
        <dbReference type="Google" id="ProtNLM"/>
    </source>
</evidence>
<sequence length="275" mass="32287">MMASALKLIPRLLSPVVTRQFALKHANFCNFSKILRCSSNEATTQPQGLTCFNNNNKIEFRQLDPRKNDRGDNLLQRSKNSLSFLKGFQKSFTFRRKDDNQKKKRRVPKLILIQNPLTWLMIKIDFSVLRNIWDPSFEEKEFKFGTKQAISRITHVISAGQFAELNGLLTKAARLSLMRELDRNWGEKQRSLLALNHDDIQISSPRKVYFIRIADKKFCDVDMAFLALKWAPINSIEALIFTEIFARFHREYTPHSIPEWTIAYFKVTRFEVLRR</sequence>